<name>A0A0W0VPZ9_9GAMM</name>
<dbReference type="InterPro" id="IPR004827">
    <property type="entry name" value="bZIP"/>
</dbReference>
<feature type="compositionally biased region" description="Basic and acidic residues" evidence="1">
    <location>
        <begin position="18"/>
        <end position="28"/>
    </location>
</feature>
<dbReference type="SUPFAM" id="SSF57959">
    <property type="entry name" value="Leucine zipper domain"/>
    <property type="match status" value="1"/>
</dbReference>
<organism evidence="3 4">
    <name type="scientific">Legionella londiniensis</name>
    <dbReference type="NCBI Taxonomy" id="45068"/>
    <lineage>
        <taxon>Bacteria</taxon>
        <taxon>Pseudomonadati</taxon>
        <taxon>Pseudomonadota</taxon>
        <taxon>Gammaproteobacteria</taxon>
        <taxon>Legionellales</taxon>
        <taxon>Legionellaceae</taxon>
        <taxon>Legionella</taxon>
    </lineage>
</organism>
<gene>
    <name evidence="3" type="ORF">Llon_0995</name>
</gene>
<keyword evidence="4" id="KW-1185">Reference proteome</keyword>
<protein>
    <submittedName>
        <fullName evidence="3">BZIP transcription factor</fullName>
    </submittedName>
</protein>
<feature type="domain" description="BZIP" evidence="2">
    <location>
        <begin position="24"/>
        <end position="87"/>
    </location>
</feature>
<accession>A0A0W0VPZ9</accession>
<reference evidence="3 4" key="1">
    <citation type="submission" date="2015-11" db="EMBL/GenBank/DDBJ databases">
        <title>Genomic analysis of 38 Legionella species identifies large and diverse effector repertoires.</title>
        <authorList>
            <person name="Burstein D."/>
            <person name="Amaro F."/>
            <person name="Zusman T."/>
            <person name="Lifshitz Z."/>
            <person name="Cohen O."/>
            <person name="Gilbert J.A."/>
            <person name="Pupko T."/>
            <person name="Shuman H.A."/>
            <person name="Segal G."/>
        </authorList>
    </citation>
    <scope>NUCLEOTIDE SEQUENCE [LARGE SCALE GENOMIC DNA]</scope>
    <source>
        <strain evidence="3 4">ATCC 49505</strain>
    </source>
</reference>
<proteinExistence type="predicted"/>
<dbReference type="Gene3D" id="1.20.5.170">
    <property type="match status" value="1"/>
</dbReference>
<dbReference type="PROSITE" id="PS50217">
    <property type="entry name" value="BZIP"/>
    <property type="match status" value="1"/>
</dbReference>
<dbReference type="EMBL" id="LNYK01000014">
    <property type="protein sequence ID" value="KTD21830.1"/>
    <property type="molecule type" value="Genomic_DNA"/>
</dbReference>
<dbReference type="PATRIC" id="fig|45068.5.peg.1078"/>
<feature type="compositionally biased region" description="Polar residues" evidence="1">
    <location>
        <begin position="1"/>
        <end position="17"/>
    </location>
</feature>
<feature type="region of interest" description="Disordered" evidence="1">
    <location>
        <begin position="1"/>
        <end position="45"/>
    </location>
</feature>
<evidence type="ECO:0000313" key="4">
    <source>
        <dbReference type="Proteomes" id="UP000054997"/>
    </source>
</evidence>
<evidence type="ECO:0000259" key="2">
    <source>
        <dbReference type="PROSITE" id="PS50217"/>
    </source>
</evidence>
<comment type="caution">
    <text evidence="3">The sequence shown here is derived from an EMBL/GenBank/DDBJ whole genome shotgun (WGS) entry which is preliminary data.</text>
</comment>
<dbReference type="GO" id="GO:0003700">
    <property type="term" value="F:DNA-binding transcription factor activity"/>
    <property type="evidence" value="ECO:0007669"/>
    <property type="project" value="InterPro"/>
</dbReference>
<dbReference type="AlphaFoldDB" id="A0A0W0VPZ9"/>
<dbReference type="RefSeq" id="WP_058528984.1">
    <property type="nucleotide sequence ID" value="NZ_CAAAHZ010000006.1"/>
</dbReference>
<evidence type="ECO:0000256" key="1">
    <source>
        <dbReference type="SAM" id="MobiDB-lite"/>
    </source>
</evidence>
<dbReference type="SMART" id="SM00338">
    <property type="entry name" value="BRLZ"/>
    <property type="match status" value="1"/>
</dbReference>
<evidence type="ECO:0000313" key="3">
    <source>
        <dbReference type="EMBL" id="KTD21830.1"/>
    </source>
</evidence>
<sequence length="148" mass="16983">MAKTTIKSSSPKNQSPKESTDGEIDKIEKRKRRNRITAQQSRDRKKAELLHLKEQNEQKDIIIQNLLAEVGRLSQENCMLKAKVSELNSTSNQSQQFQTTPQNTNLSQFSMFQHSVNPKEEVLIDLLTDDEMKELLQYAGISEPPKQN</sequence>
<dbReference type="Proteomes" id="UP000054997">
    <property type="component" value="Unassembled WGS sequence"/>
</dbReference>
<dbReference type="InterPro" id="IPR046347">
    <property type="entry name" value="bZIP_sf"/>
</dbReference>